<evidence type="ECO:0000256" key="5">
    <source>
        <dbReference type="ARBA" id="ARBA00022729"/>
    </source>
</evidence>
<accession>A0A017T3A7</accession>
<gene>
    <name evidence="15" type="ORF">CAP_5164</name>
</gene>
<dbReference type="GO" id="GO:0016020">
    <property type="term" value="C:membrane"/>
    <property type="evidence" value="ECO:0007669"/>
    <property type="project" value="InterPro"/>
</dbReference>
<feature type="domain" description="PA" evidence="13">
    <location>
        <begin position="364"/>
        <end position="450"/>
    </location>
</feature>
<dbReference type="PROSITE" id="PS51892">
    <property type="entry name" value="SUBTILASE"/>
    <property type="match status" value="1"/>
</dbReference>
<dbReference type="Pfam" id="PF02225">
    <property type="entry name" value="PA"/>
    <property type="match status" value="1"/>
</dbReference>
<evidence type="ECO:0000256" key="4">
    <source>
        <dbReference type="ARBA" id="ARBA00022670"/>
    </source>
</evidence>
<dbReference type="PROSITE" id="PS00136">
    <property type="entry name" value="SUBTILASE_ASP"/>
    <property type="match status" value="1"/>
</dbReference>
<feature type="active site" description="Charge relay system" evidence="8 9">
    <location>
        <position position="162"/>
    </location>
</feature>
<dbReference type="InterPro" id="IPR046450">
    <property type="entry name" value="PA_dom_sf"/>
</dbReference>
<evidence type="ECO:0000256" key="6">
    <source>
        <dbReference type="ARBA" id="ARBA00022801"/>
    </source>
</evidence>
<evidence type="ECO:0000256" key="9">
    <source>
        <dbReference type="PROSITE-ProRule" id="PRU01240"/>
    </source>
</evidence>
<dbReference type="InterPro" id="IPR050131">
    <property type="entry name" value="Peptidase_S8_subtilisin-like"/>
</dbReference>
<dbReference type="InterPro" id="IPR010435">
    <property type="entry name" value="C5a/SBT2-like_Fn3"/>
</dbReference>
<dbReference type="InterPro" id="IPR015500">
    <property type="entry name" value="Peptidase_S8_subtilisin-rel"/>
</dbReference>
<evidence type="ECO:0008006" key="17">
    <source>
        <dbReference type="Google" id="ProtNLM"/>
    </source>
</evidence>
<keyword evidence="2" id="KW-0134">Cell wall</keyword>
<dbReference type="CDD" id="cd07489">
    <property type="entry name" value="Peptidases_S8_5"/>
    <property type="match status" value="1"/>
</dbReference>
<dbReference type="PANTHER" id="PTHR43806">
    <property type="entry name" value="PEPTIDASE S8"/>
    <property type="match status" value="1"/>
</dbReference>
<proteinExistence type="inferred from homology"/>
<dbReference type="InterPro" id="IPR034187">
    <property type="entry name" value="Peptidases_S8_5"/>
</dbReference>
<dbReference type="Pfam" id="PF00082">
    <property type="entry name" value="Peptidase_S8"/>
    <property type="match status" value="1"/>
</dbReference>
<evidence type="ECO:0000256" key="3">
    <source>
        <dbReference type="ARBA" id="ARBA00022525"/>
    </source>
</evidence>
<keyword evidence="6 9" id="KW-0378">Hydrolase</keyword>
<dbReference type="InterPro" id="IPR022398">
    <property type="entry name" value="Peptidase_S8_His-AS"/>
</dbReference>
<dbReference type="EMBL" id="ASRX01000042">
    <property type="protein sequence ID" value="EYF03734.1"/>
    <property type="molecule type" value="Genomic_DNA"/>
</dbReference>
<dbReference type="InterPro" id="IPR003137">
    <property type="entry name" value="PA_domain"/>
</dbReference>
<dbReference type="eggNOG" id="COG1404">
    <property type="taxonomic scope" value="Bacteria"/>
</dbReference>
<feature type="region of interest" description="Disordered" evidence="11">
    <location>
        <begin position="115"/>
        <end position="137"/>
    </location>
</feature>
<dbReference type="Gene3D" id="3.40.50.200">
    <property type="entry name" value="Peptidase S8/S53 domain"/>
    <property type="match status" value="1"/>
</dbReference>
<keyword evidence="4 9" id="KW-0645">Protease</keyword>
<reference evidence="15 16" key="1">
    <citation type="submission" date="2013-05" db="EMBL/GenBank/DDBJ databases">
        <title>Genome assembly of Chondromyces apiculatus DSM 436.</title>
        <authorList>
            <person name="Sharma G."/>
            <person name="Khatri I."/>
            <person name="Kaur C."/>
            <person name="Mayilraj S."/>
            <person name="Subramanian S."/>
        </authorList>
    </citation>
    <scope>NUCLEOTIDE SEQUENCE [LARGE SCALE GENOMIC DNA]</scope>
    <source>
        <strain evidence="15 16">DSM 436</strain>
    </source>
</reference>
<dbReference type="CDD" id="cd04818">
    <property type="entry name" value="PA_subtilisin_1"/>
    <property type="match status" value="1"/>
</dbReference>
<dbReference type="PANTHER" id="PTHR43806:SF66">
    <property type="entry name" value="SERIN ENDOPEPTIDASE"/>
    <property type="match status" value="1"/>
</dbReference>
<protein>
    <recommendedName>
        <fullName evidence="17">Peptidase S8</fullName>
    </recommendedName>
</protein>
<dbReference type="GO" id="GO:0006508">
    <property type="term" value="P:proteolysis"/>
    <property type="evidence" value="ECO:0007669"/>
    <property type="project" value="UniProtKB-KW"/>
</dbReference>
<keyword evidence="7 9" id="KW-0720">Serine protease</keyword>
<dbReference type="SUPFAM" id="SSF52743">
    <property type="entry name" value="Subtilisin-like"/>
    <property type="match status" value="1"/>
</dbReference>
<feature type="domain" description="Peptidase S8/S53" evidence="12">
    <location>
        <begin position="153"/>
        <end position="573"/>
    </location>
</feature>
<feature type="active site" description="Charge relay system" evidence="8 9">
    <location>
        <position position="521"/>
    </location>
</feature>
<dbReference type="SUPFAM" id="SSF52025">
    <property type="entry name" value="PA domain"/>
    <property type="match status" value="1"/>
</dbReference>
<feature type="region of interest" description="Disordered" evidence="11">
    <location>
        <begin position="1"/>
        <end position="20"/>
    </location>
</feature>
<feature type="active site" description="Charge relay system" evidence="8 9">
    <location>
        <position position="215"/>
    </location>
</feature>
<dbReference type="PROSITE" id="PS00138">
    <property type="entry name" value="SUBTILASE_SER"/>
    <property type="match status" value="1"/>
</dbReference>
<dbReference type="AlphaFoldDB" id="A0A017T3A7"/>
<keyword evidence="5" id="KW-0732">Signal</keyword>
<name>A0A017T3A7_9BACT</name>
<keyword evidence="3" id="KW-0964">Secreted</keyword>
<dbReference type="InterPro" id="IPR036852">
    <property type="entry name" value="Peptidase_S8/S53_dom_sf"/>
</dbReference>
<sequence>MVAGMTGCGTGTMEVPLEGPGAPGQATFSPDEPTELYLVEFEVPSLSRGGSEELLDIERVDFREQAAARNLRYRERFTFGDLWNGLSIQIGADDATEIARMPHVKAVFPVVPFELDEGDTPPESPEPTSDPELAGATTMSGATVVRDSLGLTGHGVFVAVIDTGIDYHHPDLGNGCFGPGCRVAFGRDFVGNVYDSANTTMQPTPDADPDDCGGHGTHVAGIIGASGGVTGVAPEVTLGAYKVFGCSGSTSADIMIAAMQQARADGARVVNMSIGSPFAWPEYPSAVAADQLVEQGVVVVTSGGNSGDGGLFATGAPGTGKRVIASAALNNKQQSLFSFSADATPYGYSRATAAPVSPLSGSLPLVRTGTITSDADACTALPAGSLAGKAVLIRRGGCTFYVKAQIAQNAGAAAVILYNNTSGALSPTVAGTPAITIPVVALTQTTGEALDAAMTAGTSSITWTNQFVTTPVTTAGQVVSFSSYGVTAELDLKPDLAAPGEFIFSTYPLELGGYLSQGGTSMASPHIAGTVALLLEGRPALPAWQVRDVLQNSAVPAPFGENLASGLPDHTFRQGAGMVRIDRVFENDVVVSPGKISLGEDKPAPHAVTLTLQNMGEEPRTYVLSHVAAPSASGNHFTPTKIVTDAAAVQFSPATVTVQPGGSTTVDVTITSNAALPEGALYGGYVVLTPETAPAQGDGVLRVPYAGYKGDYQLLPTITPNGKSYPWLARYGGVDLATGKPIFNNQPNGATFSTFSGSDLPYVVAFINHSPRKLILDVFQATTMKPWGRVREVDYVFQTATAADFTYYSWNGYTTLNKKTVKVPNGQYVIKMQLLRALGDENNPAHWDTWTSPVLTVNRP</sequence>
<dbReference type="STRING" id="1192034.CAP_5164"/>
<evidence type="ECO:0000256" key="10">
    <source>
        <dbReference type="RuleBase" id="RU003355"/>
    </source>
</evidence>
<evidence type="ECO:0000313" key="15">
    <source>
        <dbReference type="EMBL" id="EYF03734.1"/>
    </source>
</evidence>
<evidence type="ECO:0000256" key="1">
    <source>
        <dbReference type="ARBA" id="ARBA00011073"/>
    </source>
</evidence>
<organism evidence="15 16">
    <name type="scientific">Chondromyces apiculatus DSM 436</name>
    <dbReference type="NCBI Taxonomy" id="1192034"/>
    <lineage>
        <taxon>Bacteria</taxon>
        <taxon>Pseudomonadati</taxon>
        <taxon>Myxococcota</taxon>
        <taxon>Polyangia</taxon>
        <taxon>Polyangiales</taxon>
        <taxon>Polyangiaceae</taxon>
        <taxon>Chondromyces</taxon>
    </lineage>
</organism>
<evidence type="ECO:0000256" key="2">
    <source>
        <dbReference type="ARBA" id="ARBA00022512"/>
    </source>
</evidence>
<evidence type="ECO:0000256" key="8">
    <source>
        <dbReference type="PIRSR" id="PIRSR615500-1"/>
    </source>
</evidence>
<evidence type="ECO:0000259" key="13">
    <source>
        <dbReference type="Pfam" id="PF02225"/>
    </source>
</evidence>
<dbReference type="Gene3D" id="2.60.40.1710">
    <property type="entry name" value="Subtilisin-like superfamily"/>
    <property type="match status" value="1"/>
</dbReference>
<dbReference type="Proteomes" id="UP000019678">
    <property type="component" value="Unassembled WGS sequence"/>
</dbReference>
<evidence type="ECO:0000259" key="12">
    <source>
        <dbReference type="Pfam" id="PF00082"/>
    </source>
</evidence>
<comment type="similarity">
    <text evidence="1 9 10">Belongs to the peptidase S8 family.</text>
</comment>
<dbReference type="InterPro" id="IPR023828">
    <property type="entry name" value="Peptidase_S8_Ser-AS"/>
</dbReference>
<dbReference type="PROSITE" id="PS00137">
    <property type="entry name" value="SUBTILASE_HIS"/>
    <property type="match status" value="1"/>
</dbReference>
<keyword evidence="16" id="KW-1185">Reference proteome</keyword>
<dbReference type="Pfam" id="PF06280">
    <property type="entry name" value="fn3_5"/>
    <property type="match status" value="1"/>
</dbReference>
<evidence type="ECO:0000256" key="11">
    <source>
        <dbReference type="SAM" id="MobiDB-lite"/>
    </source>
</evidence>
<feature type="domain" description="C5a peptidase/Subtilisin-like protease SBT2-like Fn3-like" evidence="14">
    <location>
        <begin position="606"/>
        <end position="705"/>
    </location>
</feature>
<dbReference type="InterPro" id="IPR023827">
    <property type="entry name" value="Peptidase_S8_Asp-AS"/>
</dbReference>
<feature type="compositionally biased region" description="Gly residues" evidence="11">
    <location>
        <begin position="1"/>
        <end position="10"/>
    </location>
</feature>
<dbReference type="GO" id="GO:0005615">
    <property type="term" value="C:extracellular space"/>
    <property type="evidence" value="ECO:0007669"/>
    <property type="project" value="TreeGrafter"/>
</dbReference>
<dbReference type="Gene3D" id="3.50.30.30">
    <property type="match status" value="1"/>
</dbReference>
<dbReference type="InterPro" id="IPR000209">
    <property type="entry name" value="Peptidase_S8/S53_dom"/>
</dbReference>
<dbReference type="PRINTS" id="PR00723">
    <property type="entry name" value="SUBTILISIN"/>
</dbReference>
<comment type="caution">
    <text evidence="15">The sequence shown here is derived from an EMBL/GenBank/DDBJ whole genome shotgun (WGS) entry which is preliminary data.</text>
</comment>
<dbReference type="GO" id="GO:0004252">
    <property type="term" value="F:serine-type endopeptidase activity"/>
    <property type="evidence" value="ECO:0007669"/>
    <property type="project" value="UniProtKB-UniRule"/>
</dbReference>
<evidence type="ECO:0000313" key="16">
    <source>
        <dbReference type="Proteomes" id="UP000019678"/>
    </source>
</evidence>
<evidence type="ECO:0000256" key="7">
    <source>
        <dbReference type="ARBA" id="ARBA00022825"/>
    </source>
</evidence>
<evidence type="ECO:0000259" key="14">
    <source>
        <dbReference type="Pfam" id="PF06280"/>
    </source>
</evidence>